<keyword evidence="2" id="KW-0812">Transmembrane</keyword>
<keyword evidence="2" id="KW-1133">Transmembrane helix</keyword>
<dbReference type="Gene3D" id="2.40.100.10">
    <property type="entry name" value="Cyclophilin-like"/>
    <property type="match status" value="1"/>
</dbReference>
<keyword evidence="5" id="KW-1185">Reference proteome</keyword>
<protein>
    <submittedName>
        <fullName evidence="4">Peptidylprolyl isomerase</fullName>
    </submittedName>
</protein>
<keyword evidence="2" id="KW-0472">Membrane</keyword>
<gene>
    <name evidence="4" type="ORF">H9L10_06250</name>
</gene>
<dbReference type="RefSeq" id="WP_166098519.1">
    <property type="nucleotide sequence ID" value="NZ_BMMY01000001.1"/>
</dbReference>
<organism evidence="4 5">
    <name type="scientific">Phycicoccus endophyticus</name>
    <dbReference type="NCBI Taxonomy" id="1690220"/>
    <lineage>
        <taxon>Bacteria</taxon>
        <taxon>Bacillati</taxon>
        <taxon>Actinomycetota</taxon>
        <taxon>Actinomycetes</taxon>
        <taxon>Micrococcales</taxon>
        <taxon>Intrasporangiaceae</taxon>
        <taxon>Phycicoccus</taxon>
    </lineage>
</organism>
<feature type="domain" description="PPIase cyclophilin-type" evidence="3">
    <location>
        <begin position="104"/>
        <end position="256"/>
    </location>
</feature>
<dbReference type="EMBL" id="CP060712">
    <property type="protein sequence ID" value="QNN50568.1"/>
    <property type="molecule type" value="Genomic_DNA"/>
</dbReference>
<dbReference type="InterPro" id="IPR029000">
    <property type="entry name" value="Cyclophilin-like_dom_sf"/>
</dbReference>
<dbReference type="GO" id="GO:0003755">
    <property type="term" value="F:peptidyl-prolyl cis-trans isomerase activity"/>
    <property type="evidence" value="ECO:0007669"/>
    <property type="project" value="InterPro"/>
</dbReference>
<evidence type="ECO:0000256" key="2">
    <source>
        <dbReference type="SAM" id="Phobius"/>
    </source>
</evidence>
<dbReference type="InterPro" id="IPR002130">
    <property type="entry name" value="Cyclophilin-type_PPIase_dom"/>
</dbReference>
<comment type="function">
    <text evidence="1">PPIases accelerate the folding of proteins. It catalyzes the cis-trans isomerization of proline imidic peptide bonds in oligopeptides.</text>
</comment>
<keyword evidence="4" id="KW-0413">Isomerase</keyword>
<accession>A0A7G9R4P3</accession>
<dbReference type="InterPro" id="IPR044666">
    <property type="entry name" value="Cyclophilin_A-like"/>
</dbReference>
<reference evidence="4 5" key="1">
    <citation type="submission" date="2020-08" db="EMBL/GenBank/DDBJ databases">
        <title>Genome sequence of Phycicoccus endophyticus JCM 31784T.</title>
        <authorList>
            <person name="Hyun D.-W."/>
            <person name="Bae J.-W."/>
        </authorList>
    </citation>
    <scope>NUCLEOTIDE SEQUENCE [LARGE SCALE GENOMIC DNA]</scope>
    <source>
        <strain evidence="4 5">JCM 31784</strain>
    </source>
</reference>
<evidence type="ECO:0000259" key="3">
    <source>
        <dbReference type="PROSITE" id="PS50072"/>
    </source>
</evidence>
<name>A0A7G9R4P3_9MICO</name>
<evidence type="ECO:0000313" key="4">
    <source>
        <dbReference type="EMBL" id="QNN50568.1"/>
    </source>
</evidence>
<dbReference type="Proteomes" id="UP000515976">
    <property type="component" value="Chromosome"/>
</dbReference>
<evidence type="ECO:0000256" key="1">
    <source>
        <dbReference type="ARBA" id="ARBA00002388"/>
    </source>
</evidence>
<dbReference type="KEGG" id="pei:H9L10_06250"/>
<dbReference type="SUPFAM" id="SSF50891">
    <property type="entry name" value="Cyclophilin-like"/>
    <property type="match status" value="1"/>
</dbReference>
<dbReference type="Pfam" id="PF00160">
    <property type="entry name" value="Pro_isomerase"/>
    <property type="match status" value="1"/>
</dbReference>
<sequence length="261" mass="27425">MTRKQERARARRRWAKQEAVRARKAADRERLRRVGAVVGVLVLVLGIMGVLGLTVGRSGGAAPTTLAGCAEPPEALGTGAELTLPDKKTAEGKTYEATLTTNCGDIVLELDGTKAPQAVASFLQLAREQYWKNAPCHRLTTDDAFKVLQCGDPTGTGQGTPGYGFGVENAPEDGVYPRGTVAMARTSDAEKGNGGQFFLVYGDTTIEDPDGYTVFGTVTSGLDIVDRVAAEGVAPNDTSPTDGTPAAPISILRVAVTEEKS</sequence>
<dbReference type="PROSITE" id="PS50072">
    <property type="entry name" value="CSA_PPIASE_2"/>
    <property type="match status" value="1"/>
</dbReference>
<dbReference type="AlphaFoldDB" id="A0A7G9R4P3"/>
<proteinExistence type="predicted"/>
<dbReference type="PANTHER" id="PTHR45625">
    <property type="entry name" value="PEPTIDYL-PROLYL CIS-TRANS ISOMERASE-RELATED"/>
    <property type="match status" value="1"/>
</dbReference>
<evidence type="ECO:0000313" key="5">
    <source>
        <dbReference type="Proteomes" id="UP000515976"/>
    </source>
</evidence>
<feature type="transmembrane region" description="Helical" evidence="2">
    <location>
        <begin position="34"/>
        <end position="55"/>
    </location>
</feature>
<dbReference type="PANTHER" id="PTHR45625:SF3">
    <property type="entry name" value="PEPTIDYL-PROLYL CIS-TRANS ISOMERASE B-RELATED"/>
    <property type="match status" value="1"/>
</dbReference>